<dbReference type="Pfam" id="PF04964">
    <property type="entry name" value="Flp_Fap"/>
    <property type="match status" value="1"/>
</dbReference>
<name>A0ABT0CMP2_9HYPH</name>
<protein>
    <submittedName>
        <fullName evidence="2">Flp family type IVb pilin</fullName>
    </submittedName>
</protein>
<dbReference type="Proteomes" id="UP001201844">
    <property type="component" value="Unassembled WGS sequence"/>
</dbReference>
<keyword evidence="1" id="KW-1133">Transmembrane helix</keyword>
<sequence>MTRLLKSFLSAEHGATAVEYGLLAALISVGMLVGLGSFSDTLENTFMMLSEKIDPTK</sequence>
<comment type="caution">
    <text evidence="2">The sequence shown here is derived from an EMBL/GenBank/DDBJ whole genome shotgun (WGS) entry which is preliminary data.</text>
</comment>
<evidence type="ECO:0000313" key="2">
    <source>
        <dbReference type="EMBL" id="MCJ8149845.1"/>
    </source>
</evidence>
<proteinExistence type="predicted"/>
<gene>
    <name evidence="2" type="ORF">MKI86_11910</name>
</gene>
<organism evidence="2 3">
    <name type="scientific">Shinella sedimenti</name>
    <dbReference type="NCBI Taxonomy" id="2919913"/>
    <lineage>
        <taxon>Bacteria</taxon>
        <taxon>Pseudomonadati</taxon>
        <taxon>Pseudomonadota</taxon>
        <taxon>Alphaproteobacteria</taxon>
        <taxon>Hyphomicrobiales</taxon>
        <taxon>Rhizobiaceae</taxon>
        <taxon>Shinella</taxon>
    </lineage>
</organism>
<evidence type="ECO:0000313" key="3">
    <source>
        <dbReference type="Proteomes" id="UP001201844"/>
    </source>
</evidence>
<dbReference type="RefSeq" id="WP_241601211.1">
    <property type="nucleotide sequence ID" value="NZ_JAKVIN010000004.1"/>
</dbReference>
<dbReference type="InterPro" id="IPR007047">
    <property type="entry name" value="Flp_Fap"/>
</dbReference>
<feature type="transmembrane region" description="Helical" evidence="1">
    <location>
        <begin position="20"/>
        <end position="38"/>
    </location>
</feature>
<evidence type="ECO:0000256" key="1">
    <source>
        <dbReference type="SAM" id="Phobius"/>
    </source>
</evidence>
<keyword evidence="1" id="KW-0472">Membrane</keyword>
<keyword evidence="3" id="KW-1185">Reference proteome</keyword>
<reference evidence="2 3" key="1">
    <citation type="submission" date="2022-02" db="EMBL/GenBank/DDBJ databases">
        <title>Shinella B3.7 sp. nov., isolated from Sediment (Zhairuo Island).</title>
        <authorList>
            <person name="Chen G."/>
        </authorList>
    </citation>
    <scope>NUCLEOTIDE SEQUENCE [LARGE SCALE GENOMIC DNA]</scope>
    <source>
        <strain evidence="2 3">B3.7</strain>
    </source>
</reference>
<accession>A0ABT0CMP2</accession>
<keyword evidence="1" id="KW-0812">Transmembrane</keyword>
<dbReference type="EMBL" id="JAKVIN010000004">
    <property type="protein sequence ID" value="MCJ8149845.1"/>
    <property type="molecule type" value="Genomic_DNA"/>
</dbReference>